<evidence type="ECO:0000256" key="4">
    <source>
        <dbReference type="ARBA" id="ARBA00004931"/>
    </source>
</evidence>
<evidence type="ECO:0000256" key="16">
    <source>
        <dbReference type="PIRSR" id="PIRSR006468-1"/>
    </source>
</evidence>
<dbReference type="Proteomes" id="UP000198393">
    <property type="component" value="Unassembled WGS sequence"/>
</dbReference>
<comment type="cofactor">
    <cofactor evidence="1">
        <name>pyridoxal 5'-phosphate</name>
        <dbReference type="ChEBI" id="CHEBI:597326"/>
    </cofactor>
</comment>
<evidence type="ECO:0000256" key="10">
    <source>
        <dbReference type="ARBA" id="ARBA00022679"/>
    </source>
</evidence>
<proteinExistence type="inferred from homology"/>
<comment type="catalytic activity">
    <reaction evidence="13">
        <text>L-valine + 2-oxoglutarate = 3-methyl-2-oxobutanoate + L-glutamate</text>
        <dbReference type="Rhea" id="RHEA:24813"/>
        <dbReference type="ChEBI" id="CHEBI:11851"/>
        <dbReference type="ChEBI" id="CHEBI:16810"/>
        <dbReference type="ChEBI" id="CHEBI:29985"/>
        <dbReference type="ChEBI" id="CHEBI:57762"/>
        <dbReference type="EC" id="2.6.1.42"/>
    </reaction>
</comment>
<gene>
    <name evidence="17" type="ORF">SAMN05421640_1801</name>
</gene>
<evidence type="ECO:0000256" key="12">
    <source>
        <dbReference type="ARBA" id="ARBA00023304"/>
    </source>
</evidence>
<dbReference type="OrthoDB" id="9804984at2"/>
<dbReference type="RefSeq" id="WP_089356538.1">
    <property type="nucleotide sequence ID" value="NZ_FZPD01000003.1"/>
</dbReference>
<comment type="pathway">
    <text evidence="3">Amino-acid biosynthesis; L-isoleucine biosynthesis; L-isoleucine from 2-oxobutanoate: step 4/4.</text>
</comment>
<dbReference type="InterPro" id="IPR043131">
    <property type="entry name" value="BCAT-like_N"/>
</dbReference>
<evidence type="ECO:0000256" key="13">
    <source>
        <dbReference type="ARBA" id="ARBA00048212"/>
    </source>
</evidence>
<dbReference type="GO" id="GO:0009098">
    <property type="term" value="P:L-leucine biosynthetic process"/>
    <property type="evidence" value="ECO:0007669"/>
    <property type="project" value="UniProtKB-UniPathway"/>
</dbReference>
<comment type="catalytic activity">
    <reaction evidence="15">
        <text>L-leucine + 2-oxoglutarate = 4-methyl-2-oxopentanoate + L-glutamate</text>
        <dbReference type="Rhea" id="RHEA:18321"/>
        <dbReference type="ChEBI" id="CHEBI:16810"/>
        <dbReference type="ChEBI" id="CHEBI:17865"/>
        <dbReference type="ChEBI" id="CHEBI:29985"/>
        <dbReference type="ChEBI" id="CHEBI:57427"/>
        <dbReference type="EC" id="2.6.1.42"/>
    </reaction>
</comment>
<evidence type="ECO:0000256" key="2">
    <source>
        <dbReference type="ARBA" id="ARBA00003109"/>
    </source>
</evidence>
<evidence type="ECO:0000256" key="11">
    <source>
        <dbReference type="ARBA" id="ARBA00022898"/>
    </source>
</evidence>
<reference evidence="17 18" key="1">
    <citation type="submission" date="2017-06" db="EMBL/GenBank/DDBJ databases">
        <authorList>
            <person name="Kim H.J."/>
            <person name="Triplett B.A."/>
        </authorList>
    </citation>
    <scope>NUCLEOTIDE SEQUENCE [LARGE SCALE GENOMIC DNA]</scope>
    <source>
        <strain evidence="17 18">DSM 19307</strain>
    </source>
</reference>
<keyword evidence="11" id="KW-0663">Pyridoxal phosphate</keyword>
<evidence type="ECO:0000256" key="7">
    <source>
        <dbReference type="ARBA" id="ARBA00013053"/>
    </source>
</evidence>
<evidence type="ECO:0000313" key="17">
    <source>
        <dbReference type="EMBL" id="SNS96438.1"/>
    </source>
</evidence>
<dbReference type="InterPro" id="IPR001544">
    <property type="entry name" value="Aminotrans_IV"/>
</dbReference>
<dbReference type="UniPathway" id="UPA00047">
    <property type="reaction ID" value="UER00058"/>
</dbReference>
<dbReference type="CDD" id="cd01557">
    <property type="entry name" value="BCAT_beta_family"/>
    <property type="match status" value="1"/>
</dbReference>
<evidence type="ECO:0000256" key="1">
    <source>
        <dbReference type="ARBA" id="ARBA00001933"/>
    </source>
</evidence>
<feature type="modified residue" description="N6-(pyridoxal phosphate)lysine" evidence="16">
    <location>
        <position position="195"/>
    </location>
</feature>
<keyword evidence="10 17" id="KW-0808">Transferase</keyword>
<evidence type="ECO:0000256" key="15">
    <source>
        <dbReference type="ARBA" id="ARBA00049229"/>
    </source>
</evidence>
<dbReference type="InterPro" id="IPR043132">
    <property type="entry name" value="BCAT-like_C"/>
</dbReference>
<dbReference type="NCBIfam" id="NF009897">
    <property type="entry name" value="PRK13357.1"/>
    <property type="match status" value="1"/>
</dbReference>
<evidence type="ECO:0000256" key="5">
    <source>
        <dbReference type="ARBA" id="ARBA00005072"/>
    </source>
</evidence>
<comment type="catalytic activity">
    <reaction evidence="14">
        <text>L-isoleucine + 2-oxoglutarate = (S)-3-methyl-2-oxopentanoate + L-glutamate</text>
        <dbReference type="Rhea" id="RHEA:24801"/>
        <dbReference type="ChEBI" id="CHEBI:16810"/>
        <dbReference type="ChEBI" id="CHEBI:29985"/>
        <dbReference type="ChEBI" id="CHEBI:35146"/>
        <dbReference type="ChEBI" id="CHEBI:58045"/>
        <dbReference type="EC" id="2.6.1.42"/>
    </reaction>
</comment>
<dbReference type="Pfam" id="PF01063">
    <property type="entry name" value="Aminotran_4"/>
    <property type="match status" value="1"/>
</dbReference>
<keyword evidence="8 17" id="KW-0032">Aminotransferase</keyword>
<accession>A0A239ITA1</accession>
<dbReference type="Gene3D" id="3.20.10.10">
    <property type="entry name" value="D-amino Acid Aminotransferase, subunit A, domain 2"/>
    <property type="match status" value="1"/>
</dbReference>
<comment type="function">
    <text evidence="2">Acts on leucine, isoleucine and valine.</text>
</comment>
<dbReference type="SUPFAM" id="SSF56752">
    <property type="entry name" value="D-aminoacid aminotransferase-like PLP-dependent enzymes"/>
    <property type="match status" value="1"/>
</dbReference>
<dbReference type="UniPathway" id="UPA00049">
    <property type="reaction ID" value="UER00062"/>
</dbReference>
<evidence type="ECO:0000256" key="3">
    <source>
        <dbReference type="ARBA" id="ARBA00004824"/>
    </source>
</evidence>
<dbReference type="PANTHER" id="PTHR11825">
    <property type="entry name" value="SUBGROUP IIII AMINOTRANSFERASE"/>
    <property type="match status" value="1"/>
</dbReference>
<dbReference type="InterPro" id="IPR005786">
    <property type="entry name" value="B_amino_transII"/>
</dbReference>
<dbReference type="EC" id="2.6.1.42" evidence="7"/>
<dbReference type="EMBL" id="FZPD01000003">
    <property type="protein sequence ID" value="SNS96438.1"/>
    <property type="molecule type" value="Genomic_DNA"/>
</dbReference>
<dbReference type="PIRSF" id="PIRSF006468">
    <property type="entry name" value="BCAT1"/>
    <property type="match status" value="1"/>
</dbReference>
<dbReference type="GO" id="GO:0004084">
    <property type="term" value="F:branched-chain-amino-acid transaminase activity"/>
    <property type="evidence" value="ECO:0007669"/>
    <property type="project" value="UniProtKB-EC"/>
</dbReference>
<dbReference type="Gene3D" id="3.30.470.10">
    <property type="match status" value="1"/>
</dbReference>
<evidence type="ECO:0000256" key="6">
    <source>
        <dbReference type="ARBA" id="ARBA00009320"/>
    </source>
</evidence>
<comment type="similarity">
    <text evidence="6">Belongs to the class-IV pyridoxal-phosphate-dependent aminotransferase family.</text>
</comment>
<dbReference type="AlphaFoldDB" id="A0A239ITA1"/>
<dbReference type="InterPro" id="IPR033939">
    <property type="entry name" value="BCAT_family"/>
</dbReference>
<name>A0A239ITA1_EKHLU</name>
<dbReference type="PANTHER" id="PTHR11825:SF44">
    <property type="entry name" value="BRANCHED-CHAIN-AMINO-ACID AMINOTRANSFERASE"/>
    <property type="match status" value="1"/>
</dbReference>
<dbReference type="NCBIfam" id="TIGR01123">
    <property type="entry name" value="ilvE_II"/>
    <property type="match status" value="1"/>
</dbReference>
<sequence>MTETLDIQITETQSSKLSEIDFDNLAFGKTFSDHMFVADYKNGEWTDLRITPYQNLSISPANATLHYAQSIFEGLKAHKNDNGDILIFRPEANAKRLIKSAERMCMPPVPEELFMEAIESLVSLDKDWVPNKPGTSLYIRPFQFADDPFIGVRPSETYKFMVLTGPVGGYYSEPVKVKIEKHFTRAVRGGVGAAKTAGNYAASLYPAKQAQSQGYHQLVWTDGQTHEFIEESGTMNIMFVINDTLITPPTSDSILPGITRESALILAKDWGLNVEERPIKIDEVIEAIEKGSLTEAFGIGTAATVSHIAVIGYEGTDYELPTIETRKTSNRLLDALTGIKMGQIEDKYGWIKKIG</sequence>
<organism evidence="17 18">
    <name type="scientific">Ekhidna lutea</name>
    <dbReference type="NCBI Taxonomy" id="447679"/>
    <lineage>
        <taxon>Bacteria</taxon>
        <taxon>Pseudomonadati</taxon>
        <taxon>Bacteroidota</taxon>
        <taxon>Cytophagia</taxon>
        <taxon>Cytophagales</taxon>
        <taxon>Reichenbachiellaceae</taxon>
        <taxon>Ekhidna</taxon>
    </lineage>
</organism>
<evidence type="ECO:0000256" key="9">
    <source>
        <dbReference type="ARBA" id="ARBA00022605"/>
    </source>
</evidence>
<evidence type="ECO:0000256" key="8">
    <source>
        <dbReference type="ARBA" id="ARBA00022576"/>
    </source>
</evidence>
<evidence type="ECO:0000256" key="14">
    <source>
        <dbReference type="ARBA" id="ARBA00048798"/>
    </source>
</evidence>
<comment type="pathway">
    <text evidence="4">Amino-acid biosynthesis; L-valine biosynthesis; L-valine from pyruvate: step 4/4.</text>
</comment>
<dbReference type="GO" id="GO:0009099">
    <property type="term" value="P:L-valine biosynthetic process"/>
    <property type="evidence" value="ECO:0007669"/>
    <property type="project" value="UniProtKB-UniPathway"/>
</dbReference>
<keyword evidence="12" id="KW-0100">Branched-chain amino acid biosynthesis</keyword>
<protein>
    <recommendedName>
        <fullName evidence="7">branched-chain-amino-acid transaminase</fullName>
        <ecNumber evidence="7">2.6.1.42</ecNumber>
    </recommendedName>
</protein>
<evidence type="ECO:0000313" key="18">
    <source>
        <dbReference type="Proteomes" id="UP000198393"/>
    </source>
</evidence>
<dbReference type="GO" id="GO:0009097">
    <property type="term" value="P:isoleucine biosynthetic process"/>
    <property type="evidence" value="ECO:0007669"/>
    <property type="project" value="UniProtKB-UniPathway"/>
</dbReference>
<comment type="pathway">
    <text evidence="5">Amino-acid biosynthesis; L-leucine biosynthesis; L-leucine from 3-methyl-2-oxobutanoate: step 4/4.</text>
</comment>
<dbReference type="UniPathway" id="UPA00048">
    <property type="reaction ID" value="UER00073"/>
</dbReference>
<keyword evidence="9" id="KW-0028">Amino-acid biosynthesis</keyword>
<keyword evidence="18" id="KW-1185">Reference proteome</keyword>
<dbReference type="InterPro" id="IPR036038">
    <property type="entry name" value="Aminotransferase-like"/>
</dbReference>